<proteinExistence type="predicted"/>
<gene>
    <name evidence="2" type="ORF">Slin15195_G057900</name>
</gene>
<protein>
    <recommendedName>
        <fullName evidence="4">Secreted protein</fullName>
    </recommendedName>
</protein>
<name>A0A9Q9EI55_9PEZI</name>
<evidence type="ECO:0008006" key="4">
    <source>
        <dbReference type="Google" id="ProtNLM"/>
    </source>
</evidence>
<evidence type="ECO:0000313" key="3">
    <source>
        <dbReference type="Proteomes" id="UP001056384"/>
    </source>
</evidence>
<sequence length="160" mass="17100">MKTILCALISAAIVAGLPVPLVEEQPASHASLVDHSGAWNWGWSNSWSTPGWSQPSRNPFDICETPEGKQLGASCSGGQLSTDETDGWYNEHTDVQFTSWTMGPPDKPGWNPFAPPATGVNRAGAVGGATIGGTRTGGTVNDTQGACQQWRHYTRQPQHR</sequence>
<organism evidence="2 3">
    <name type="scientific">Septoria linicola</name>
    <dbReference type="NCBI Taxonomy" id="215465"/>
    <lineage>
        <taxon>Eukaryota</taxon>
        <taxon>Fungi</taxon>
        <taxon>Dikarya</taxon>
        <taxon>Ascomycota</taxon>
        <taxon>Pezizomycotina</taxon>
        <taxon>Dothideomycetes</taxon>
        <taxon>Dothideomycetidae</taxon>
        <taxon>Mycosphaerellales</taxon>
        <taxon>Mycosphaerellaceae</taxon>
        <taxon>Septoria</taxon>
    </lineage>
</organism>
<keyword evidence="3" id="KW-1185">Reference proteome</keyword>
<feature type="chain" id="PRO_5040258640" description="Secreted protein" evidence="1">
    <location>
        <begin position="17"/>
        <end position="160"/>
    </location>
</feature>
<feature type="signal peptide" evidence="1">
    <location>
        <begin position="1"/>
        <end position="16"/>
    </location>
</feature>
<keyword evidence="1" id="KW-0732">Signal</keyword>
<dbReference type="AlphaFoldDB" id="A0A9Q9EI55"/>
<evidence type="ECO:0000313" key="2">
    <source>
        <dbReference type="EMBL" id="USW52471.1"/>
    </source>
</evidence>
<dbReference type="EMBL" id="CP099421">
    <property type="protein sequence ID" value="USW52471.1"/>
    <property type="molecule type" value="Genomic_DNA"/>
</dbReference>
<accession>A0A9Q9EI55</accession>
<reference evidence="2" key="1">
    <citation type="submission" date="2022-06" db="EMBL/GenBank/DDBJ databases">
        <title>Complete genome sequences of two strains of the flax pathogen Septoria linicola.</title>
        <authorList>
            <person name="Lapalu N."/>
            <person name="Simon A."/>
            <person name="Demenou B."/>
            <person name="Paumier D."/>
            <person name="Guillot M.-P."/>
            <person name="Gout L."/>
            <person name="Valade R."/>
        </authorList>
    </citation>
    <scope>NUCLEOTIDE SEQUENCE</scope>
    <source>
        <strain evidence="2">SE15195</strain>
    </source>
</reference>
<evidence type="ECO:0000256" key="1">
    <source>
        <dbReference type="SAM" id="SignalP"/>
    </source>
</evidence>
<dbReference type="Proteomes" id="UP001056384">
    <property type="component" value="Chromosome 4"/>
</dbReference>